<dbReference type="OrthoDB" id="5569250at2759"/>
<dbReference type="PANTHER" id="PTHR38248:SF2">
    <property type="entry name" value="FUNK1 11"/>
    <property type="match status" value="1"/>
</dbReference>
<keyword evidence="4" id="KW-1185">Reference proteome</keyword>
<sequence>FSRIVLKHGGKPVYKFTSPGEVLYAFRDAIAGHQNLWNAGILHRDVSINNILIGLPGSKPGYRGLLIDLDLSVWTDPRRNPAELEIRTGTRAFQSVNVLHSYDPDRRAHSHDYLDDLESFFYVLCFIACGFDVAKPKPKDDVIAEEIRPFPIGLSEWENTNPRWAVNAKKAMYFGGRFPERVTDVFKNAGPAFENLLDKLFYFFHGHVVRKISRARPRLTLLELKPQSAEHYKTVLTFFDEAIEEFVAFKALKGARPLRALPPTSLELIATPKQTVVRVPLVDLPPNTGTIATPESRLTRKRVESDNTDELSTAKKSRKA</sequence>
<evidence type="ECO:0000313" key="4">
    <source>
        <dbReference type="Proteomes" id="UP000027222"/>
    </source>
</evidence>
<dbReference type="SUPFAM" id="SSF56112">
    <property type="entry name" value="Protein kinase-like (PK-like)"/>
    <property type="match status" value="1"/>
</dbReference>
<dbReference type="AlphaFoldDB" id="A0A067TRC0"/>
<dbReference type="InterPro" id="IPR040976">
    <property type="entry name" value="Pkinase_fungal"/>
</dbReference>
<dbReference type="Pfam" id="PF17667">
    <property type="entry name" value="Pkinase_fungal"/>
    <property type="match status" value="1"/>
</dbReference>
<dbReference type="Proteomes" id="UP000027222">
    <property type="component" value="Unassembled WGS sequence"/>
</dbReference>
<dbReference type="GO" id="GO:0004672">
    <property type="term" value="F:protein kinase activity"/>
    <property type="evidence" value="ECO:0007669"/>
    <property type="project" value="InterPro"/>
</dbReference>
<evidence type="ECO:0000256" key="1">
    <source>
        <dbReference type="SAM" id="MobiDB-lite"/>
    </source>
</evidence>
<feature type="non-terminal residue" evidence="3">
    <location>
        <position position="1"/>
    </location>
</feature>
<dbReference type="PANTHER" id="PTHR38248">
    <property type="entry name" value="FUNK1 6"/>
    <property type="match status" value="1"/>
</dbReference>
<dbReference type="Gene3D" id="1.10.510.10">
    <property type="entry name" value="Transferase(Phosphotransferase) domain 1"/>
    <property type="match status" value="1"/>
</dbReference>
<proteinExistence type="predicted"/>
<dbReference type="InterPro" id="IPR008266">
    <property type="entry name" value="Tyr_kinase_AS"/>
</dbReference>
<dbReference type="STRING" id="685588.A0A067TRC0"/>
<protein>
    <recommendedName>
        <fullName evidence="2">Fungal-type protein kinase domain-containing protein</fullName>
    </recommendedName>
</protein>
<feature type="region of interest" description="Disordered" evidence="1">
    <location>
        <begin position="299"/>
        <end position="320"/>
    </location>
</feature>
<dbReference type="HOGENOM" id="CLU_870324_0_0_1"/>
<dbReference type="PROSITE" id="PS00109">
    <property type="entry name" value="PROTEIN_KINASE_TYR"/>
    <property type="match status" value="1"/>
</dbReference>
<reference evidence="4" key="1">
    <citation type="journal article" date="2014" name="Proc. Natl. Acad. Sci. U.S.A.">
        <title>Extensive sampling of basidiomycete genomes demonstrates inadequacy of the white-rot/brown-rot paradigm for wood decay fungi.</title>
        <authorList>
            <person name="Riley R."/>
            <person name="Salamov A.A."/>
            <person name="Brown D.W."/>
            <person name="Nagy L.G."/>
            <person name="Floudas D."/>
            <person name="Held B.W."/>
            <person name="Levasseur A."/>
            <person name="Lombard V."/>
            <person name="Morin E."/>
            <person name="Otillar R."/>
            <person name="Lindquist E.A."/>
            <person name="Sun H."/>
            <person name="LaButti K.M."/>
            <person name="Schmutz J."/>
            <person name="Jabbour D."/>
            <person name="Luo H."/>
            <person name="Baker S.E."/>
            <person name="Pisabarro A.G."/>
            <person name="Walton J.D."/>
            <person name="Blanchette R.A."/>
            <person name="Henrissat B."/>
            <person name="Martin F."/>
            <person name="Cullen D."/>
            <person name="Hibbett D.S."/>
            <person name="Grigoriev I.V."/>
        </authorList>
    </citation>
    <scope>NUCLEOTIDE SEQUENCE [LARGE SCALE GENOMIC DNA]</scope>
    <source>
        <strain evidence="4">CBS 339.88</strain>
    </source>
</reference>
<name>A0A067TRC0_GALM3</name>
<gene>
    <name evidence="3" type="ORF">GALMADRAFT_52865</name>
</gene>
<feature type="domain" description="Fungal-type protein kinase" evidence="2">
    <location>
        <begin position="2"/>
        <end position="127"/>
    </location>
</feature>
<organism evidence="3 4">
    <name type="scientific">Galerina marginata (strain CBS 339.88)</name>
    <dbReference type="NCBI Taxonomy" id="685588"/>
    <lineage>
        <taxon>Eukaryota</taxon>
        <taxon>Fungi</taxon>
        <taxon>Dikarya</taxon>
        <taxon>Basidiomycota</taxon>
        <taxon>Agaricomycotina</taxon>
        <taxon>Agaricomycetes</taxon>
        <taxon>Agaricomycetidae</taxon>
        <taxon>Agaricales</taxon>
        <taxon>Agaricineae</taxon>
        <taxon>Strophariaceae</taxon>
        <taxon>Galerina</taxon>
    </lineage>
</organism>
<evidence type="ECO:0000259" key="2">
    <source>
        <dbReference type="Pfam" id="PF17667"/>
    </source>
</evidence>
<dbReference type="InterPro" id="IPR011009">
    <property type="entry name" value="Kinase-like_dom_sf"/>
</dbReference>
<dbReference type="EMBL" id="KL142367">
    <property type="protein sequence ID" value="KDR85780.1"/>
    <property type="molecule type" value="Genomic_DNA"/>
</dbReference>
<evidence type="ECO:0000313" key="3">
    <source>
        <dbReference type="EMBL" id="KDR85780.1"/>
    </source>
</evidence>
<accession>A0A067TRC0</accession>